<dbReference type="InterPro" id="IPR027417">
    <property type="entry name" value="P-loop_NTPase"/>
</dbReference>
<sequence>MKKVIFMGKTGCGKTTLCQKLHEQELKYKKTQAVERYGDAIDTPGEYLENRHFYNALIMSAIDARMIALVADPTSSYQAIPPGFASIFGKKVIGIITKCREATQEQIQKARGELQAGGAWPIFAVDTPAGVGIPELFDYLEREGKASEGRAAQCRN</sequence>
<dbReference type="GO" id="GO:0005524">
    <property type="term" value="F:ATP binding"/>
    <property type="evidence" value="ECO:0007669"/>
    <property type="project" value="UniProtKB-UniRule"/>
</dbReference>
<dbReference type="Gene3D" id="3.40.50.300">
    <property type="entry name" value="P-loop containing nucleotide triphosphate hydrolases"/>
    <property type="match status" value="1"/>
</dbReference>
<dbReference type="AlphaFoldDB" id="A0A1M4VEG7"/>
<organism evidence="2 3">
    <name type="scientific">Lactonifactor longoviformis DSM 17459</name>
    <dbReference type="NCBI Taxonomy" id="1122155"/>
    <lineage>
        <taxon>Bacteria</taxon>
        <taxon>Bacillati</taxon>
        <taxon>Bacillota</taxon>
        <taxon>Clostridia</taxon>
        <taxon>Eubacteriales</taxon>
        <taxon>Clostridiaceae</taxon>
        <taxon>Lactonifactor</taxon>
    </lineage>
</organism>
<comment type="similarity">
    <text evidence="1">Belongs to the EutP/PduV family.</text>
</comment>
<keyword evidence="3" id="KW-1185">Reference proteome</keyword>
<dbReference type="STRING" id="1122155.SAMN02745158_01187"/>
<gene>
    <name evidence="2" type="ORF">SAMN02745158_01187</name>
</gene>
<evidence type="ECO:0000313" key="2">
    <source>
        <dbReference type="EMBL" id="SHE67298.1"/>
    </source>
</evidence>
<dbReference type="Pfam" id="PF10662">
    <property type="entry name" value="PduV-EutP"/>
    <property type="match status" value="1"/>
</dbReference>
<keyword evidence="1" id="KW-0547">Nucleotide-binding</keyword>
<dbReference type="PANTHER" id="PTHR40453:SF1">
    <property type="entry name" value="PROTEIN YOEF"/>
    <property type="match status" value="1"/>
</dbReference>
<protein>
    <submittedName>
        <fullName evidence="2">Ethanolamine utilization protein EutP</fullName>
    </submittedName>
</protein>
<reference evidence="2 3" key="1">
    <citation type="submission" date="2016-11" db="EMBL/GenBank/DDBJ databases">
        <authorList>
            <person name="Jaros S."/>
            <person name="Januszkiewicz K."/>
            <person name="Wedrychowicz H."/>
        </authorList>
    </citation>
    <scope>NUCLEOTIDE SEQUENCE [LARGE SCALE GENOMIC DNA]</scope>
    <source>
        <strain evidence="2 3">DSM 17459</strain>
    </source>
</reference>
<evidence type="ECO:0000256" key="1">
    <source>
        <dbReference type="PIRNR" id="PIRNR036409"/>
    </source>
</evidence>
<evidence type="ECO:0000313" key="3">
    <source>
        <dbReference type="Proteomes" id="UP000184245"/>
    </source>
</evidence>
<dbReference type="SUPFAM" id="SSF52540">
    <property type="entry name" value="P-loop containing nucleoside triphosphate hydrolases"/>
    <property type="match status" value="1"/>
</dbReference>
<name>A0A1M4VEG7_9CLOT</name>
<dbReference type="NCBIfam" id="TIGR02528">
    <property type="entry name" value="EutP"/>
    <property type="match status" value="1"/>
</dbReference>
<dbReference type="OrthoDB" id="6179at2"/>
<dbReference type="PIRSF" id="PIRSF036409">
    <property type="entry name" value="EutP_PduV"/>
    <property type="match status" value="1"/>
</dbReference>
<dbReference type="CDD" id="cd00882">
    <property type="entry name" value="Ras_like_GTPase"/>
    <property type="match status" value="1"/>
</dbReference>
<dbReference type="RefSeq" id="WP_072849868.1">
    <property type="nucleotide sequence ID" value="NZ_FQVI01000004.1"/>
</dbReference>
<dbReference type="Proteomes" id="UP000184245">
    <property type="component" value="Unassembled WGS sequence"/>
</dbReference>
<dbReference type="InterPro" id="IPR012381">
    <property type="entry name" value="EutP_PduV"/>
</dbReference>
<dbReference type="GO" id="GO:0006576">
    <property type="term" value="P:biogenic amine metabolic process"/>
    <property type="evidence" value="ECO:0007669"/>
    <property type="project" value="InterPro"/>
</dbReference>
<proteinExistence type="inferred from homology"/>
<dbReference type="EMBL" id="FQVI01000004">
    <property type="protein sequence ID" value="SHE67298.1"/>
    <property type="molecule type" value="Genomic_DNA"/>
</dbReference>
<dbReference type="PANTHER" id="PTHR40453">
    <property type="entry name" value="PROTEIN YOEF"/>
    <property type="match status" value="1"/>
</dbReference>
<accession>A0A1M4VEG7</accession>